<dbReference type="PANTHER" id="PTHR30204">
    <property type="entry name" value="REDOX-CYCLING DRUG-SENSING TRANSCRIPTIONAL ACTIVATOR SOXR"/>
    <property type="match status" value="1"/>
</dbReference>
<dbReference type="GO" id="GO:0003677">
    <property type="term" value="F:DNA binding"/>
    <property type="evidence" value="ECO:0007669"/>
    <property type="project" value="UniProtKB-KW"/>
</dbReference>
<feature type="region of interest" description="Disordered" evidence="2">
    <location>
        <begin position="112"/>
        <end position="182"/>
    </location>
</feature>
<evidence type="ECO:0000259" key="3">
    <source>
        <dbReference type="PROSITE" id="PS50937"/>
    </source>
</evidence>
<protein>
    <submittedName>
        <fullName evidence="4">MerR family DNA-binding transcriptional regulator</fullName>
    </submittedName>
</protein>
<accession>A0ABY4TD93</accession>
<dbReference type="PROSITE" id="PS50937">
    <property type="entry name" value="HTH_MERR_2"/>
    <property type="match status" value="2"/>
</dbReference>
<evidence type="ECO:0000256" key="1">
    <source>
        <dbReference type="ARBA" id="ARBA00023125"/>
    </source>
</evidence>
<dbReference type="Pfam" id="PF13411">
    <property type="entry name" value="MerR_1"/>
    <property type="match status" value="1"/>
</dbReference>
<sequence>MRTLRPVDLAREHGISTQAVRNHERDGFIPPAERTRSGYRVYTELHAAALRAYLSLVRAYGHATAGQIMTALHHDRLDDALTAVDRGHDQLLRDRQTLDAVRAAVDHLTRAPGAVAGRGEATGAVTGRSEGPGATPGRSAGPSAVAGRSGAPGAAPARSAGPGAVAGRPEVPGTVASRVAGSGPLSVGELARRLRVTPATLRNWEAAGVLAPGRDPLTGHRVFRAPDVRDAELAHLLRRGGHPLRHIATVVRQVRTAGGTDALAAALDDWRGKLTARGLAMLDAAAHLGRYLTLSGS</sequence>
<reference evidence="4" key="1">
    <citation type="submission" date="2022-04" db="EMBL/GenBank/DDBJ databases">
        <title>Systematic whole-genome sequencing reveals an unexpected diversity among actinomycetoma pathogens and provides insights into their antibacterial susceptibilities.</title>
        <authorList>
            <person name="Watson A.K."/>
            <person name="Kepplinger B."/>
            <person name="Bakhiet S.M."/>
            <person name="Mhmoud N.A."/>
            <person name="Chapman J."/>
            <person name="Allenby N."/>
            <person name="Mickiewicz K."/>
            <person name="Goodfellow M."/>
            <person name="Fahal A.H."/>
            <person name="Errington J."/>
        </authorList>
    </citation>
    <scope>NUCLEOTIDE SEQUENCE</scope>
    <source>
        <strain evidence="4">SD 504</strain>
    </source>
</reference>
<proteinExistence type="predicted"/>
<dbReference type="RefSeq" id="WP_010474315.1">
    <property type="nucleotide sequence ID" value="NZ_CP095474.1"/>
</dbReference>
<organism evidence="4 5">
    <name type="scientific">Streptomyces sudanensis</name>
    <dbReference type="NCBI Taxonomy" id="436397"/>
    <lineage>
        <taxon>Bacteria</taxon>
        <taxon>Bacillati</taxon>
        <taxon>Actinomycetota</taxon>
        <taxon>Actinomycetes</taxon>
        <taxon>Kitasatosporales</taxon>
        <taxon>Streptomycetaceae</taxon>
        <taxon>Streptomyces</taxon>
    </lineage>
</organism>
<dbReference type="Gene3D" id="1.10.1660.10">
    <property type="match status" value="2"/>
</dbReference>
<dbReference type="Pfam" id="PF00376">
    <property type="entry name" value="MerR"/>
    <property type="match status" value="1"/>
</dbReference>
<dbReference type="InterPro" id="IPR000551">
    <property type="entry name" value="MerR-type_HTH_dom"/>
</dbReference>
<feature type="domain" description="HTH merR-type" evidence="3">
    <location>
        <begin position="184"/>
        <end position="253"/>
    </location>
</feature>
<dbReference type="InterPro" id="IPR047057">
    <property type="entry name" value="MerR_fam"/>
</dbReference>
<evidence type="ECO:0000313" key="5">
    <source>
        <dbReference type="Proteomes" id="UP001056383"/>
    </source>
</evidence>
<evidence type="ECO:0000256" key="2">
    <source>
        <dbReference type="SAM" id="MobiDB-lite"/>
    </source>
</evidence>
<feature type="compositionally biased region" description="Low complexity" evidence="2">
    <location>
        <begin position="136"/>
        <end position="169"/>
    </location>
</feature>
<evidence type="ECO:0000313" key="4">
    <source>
        <dbReference type="EMBL" id="URN16687.1"/>
    </source>
</evidence>
<dbReference type="CDD" id="cd04773">
    <property type="entry name" value="HTH_TioE_rpt2"/>
    <property type="match status" value="1"/>
</dbReference>
<name>A0ABY4TD93_9ACTN</name>
<dbReference type="InterPro" id="IPR009061">
    <property type="entry name" value="DNA-bd_dom_put_sf"/>
</dbReference>
<dbReference type="SUPFAM" id="SSF46955">
    <property type="entry name" value="Putative DNA-binding domain"/>
    <property type="match status" value="2"/>
</dbReference>
<gene>
    <name evidence="4" type="ORF">MW084_12865</name>
</gene>
<keyword evidence="1 4" id="KW-0238">DNA-binding</keyword>
<dbReference type="Proteomes" id="UP001056383">
    <property type="component" value="Chromosome"/>
</dbReference>
<keyword evidence="5" id="KW-1185">Reference proteome</keyword>
<dbReference type="SMART" id="SM00422">
    <property type="entry name" value="HTH_MERR"/>
    <property type="match status" value="2"/>
</dbReference>
<dbReference type="PANTHER" id="PTHR30204:SF93">
    <property type="entry name" value="HTH MERR-TYPE DOMAIN-CONTAINING PROTEIN"/>
    <property type="match status" value="1"/>
</dbReference>
<feature type="domain" description="HTH merR-type" evidence="3">
    <location>
        <begin position="3"/>
        <end position="44"/>
    </location>
</feature>
<dbReference type="EMBL" id="CP095474">
    <property type="protein sequence ID" value="URN16687.1"/>
    <property type="molecule type" value="Genomic_DNA"/>
</dbReference>
<dbReference type="PROSITE" id="PS00552">
    <property type="entry name" value="HTH_MERR_1"/>
    <property type="match status" value="1"/>
</dbReference>